<evidence type="ECO:0000313" key="1">
    <source>
        <dbReference type="EMBL" id="CAG8798230.1"/>
    </source>
</evidence>
<reference evidence="1" key="1">
    <citation type="submission" date="2021-06" db="EMBL/GenBank/DDBJ databases">
        <authorList>
            <person name="Kallberg Y."/>
            <person name="Tangrot J."/>
            <person name="Rosling A."/>
        </authorList>
    </citation>
    <scope>NUCLEOTIDE SEQUENCE</scope>
    <source>
        <strain evidence="1">MA461A</strain>
    </source>
</reference>
<protein>
    <submittedName>
        <fullName evidence="1">31209_t:CDS:1</fullName>
    </submittedName>
</protein>
<feature type="non-terminal residue" evidence="1">
    <location>
        <position position="1"/>
    </location>
</feature>
<feature type="non-terminal residue" evidence="1">
    <location>
        <position position="87"/>
    </location>
</feature>
<comment type="caution">
    <text evidence="1">The sequence shown here is derived from an EMBL/GenBank/DDBJ whole genome shotgun (WGS) entry which is preliminary data.</text>
</comment>
<keyword evidence="2" id="KW-1185">Reference proteome</keyword>
<dbReference type="Proteomes" id="UP000789920">
    <property type="component" value="Unassembled WGS sequence"/>
</dbReference>
<accession>A0ACA9RMA1</accession>
<gene>
    <name evidence="1" type="ORF">RPERSI_LOCUS20488</name>
</gene>
<proteinExistence type="predicted"/>
<name>A0ACA9RMA1_9GLOM</name>
<evidence type="ECO:0000313" key="2">
    <source>
        <dbReference type="Proteomes" id="UP000789920"/>
    </source>
</evidence>
<dbReference type="EMBL" id="CAJVQC010058040">
    <property type="protein sequence ID" value="CAG8798230.1"/>
    <property type="molecule type" value="Genomic_DNA"/>
</dbReference>
<organism evidence="1 2">
    <name type="scientific">Racocetra persica</name>
    <dbReference type="NCBI Taxonomy" id="160502"/>
    <lineage>
        <taxon>Eukaryota</taxon>
        <taxon>Fungi</taxon>
        <taxon>Fungi incertae sedis</taxon>
        <taxon>Mucoromycota</taxon>
        <taxon>Glomeromycotina</taxon>
        <taxon>Glomeromycetes</taxon>
        <taxon>Diversisporales</taxon>
        <taxon>Gigasporaceae</taxon>
        <taxon>Racocetra</taxon>
    </lineage>
</organism>
<sequence length="87" mass="10565">VSKNINQPEKDRSLKRKKRSKLNEDDEIYIQSMTTISESKKLSAQTKQQQYDLEKEKLQFEREKFEHQKHIELENIKLALEKYKLEL</sequence>